<feature type="region of interest" description="Disordered" evidence="1">
    <location>
        <begin position="396"/>
        <end position="420"/>
    </location>
</feature>
<evidence type="ECO:0000313" key="2">
    <source>
        <dbReference type="EMBL" id="KAJ1723044.1"/>
    </source>
</evidence>
<evidence type="ECO:0000256" key="1">
    <source>
        <dbReference type="SAM" id="MobiDB-lite"/>
    </source>
</evidence>
<proteinExistence type="predicted"/>
<sequence>RRRSDGDGSVYMGPMPGEFREAKPAAEPLSPGLSPRQPAGARARNNVGEDPATSGWDVSCSMGDVASVVTREQLARVLDIVQAAAPLVRRHMERQAVRDQYRERFGDKCVAPEPNLLPQLAKWVSLSCKHIYVAAVPQPGDILDGWHDSSLAVLRLKLEKVKHLALYLKELSARWESTPAASGTTSAPSATAGFMETDFWAAMTREAAARTTSPRRARSISVPVGHSAVTMSAGLQSFNLYDNCPEHHPVVLPLVAVDRSLDPRGAGQRAAPGTPGERPDAYDIWVHTSGTDRVLTVYVAPIVFVLNKALADRLSVYQALVRSILSPGAAGTAQGPRTTTDAAACLADVGASHDVTESIERLMGNLKLEAEQKLPSNVAVCSPLIRTWIMLPGTVGRGETHGSHGGSQARARGKEEPPAPGHFCIDAVDAVITNVVNGTATSSQSPNSVPEGHMRHPHIQELLESRKSVGGSGVRVECESLHVYVQAVEGGGAIEHIASMHEPSRALGAEFEAASIPRPHIEITTVATGGDGQGPGGAWHWPPAFDAFAAVNDNIRVRMAPESELTTTLEFERQAVASSRVVVSCHMPESDISLSRAAYQRLNAVINDFLLWQSLQEEESAHG</sequence>
<keyword evidence="3" id="KW-1185">Reference proteome</keyword>
<evidence type="ECO:0000313" key="3">
    <source>
        <dbReference type="Proteomes" id="UP001143981"/>
    </source>
</evidence>
<dbReference type="EMBL" id="JANBOI010002277">
    <property type="protein sequence ID" value="KAJ1723044.1"/>
    <property type="molecule type" value="Genomic_DNA"/>
</dbReference>
<protein>
    <submittedName>
        <fullName evidence="2">Uncharacterized protein</fullName>
    </submittedName>
</protein>
<organism evidence="2 3">
    <name type="scientific">Coemansia biformis</name>
    <dbReference type="NCBI Taxonomy" id="1286918"/>
    <lineage>
        <taxon>Eukaryota</taxon>
        <taxon>Fungi</taxon>
        <taxon>Fungi incertae sedis</taxon>
        <taxon>Zoopagomycota</taxon>
        <taxon>Kickxellomycotina</taxon>
        <taxon>Kickxellomycetes</taxon>
        <taxon>Kickxellales</taxon>
        <taxon>Kickxellaceae</taxon>
        <taxon>Coemansia</taxon>
    </lineage>
</organism>
<reference evidence="2" key="1">
    <citation type="submission" date="2022-07" db="EMBL/GenBank/DDBJ databases">
        <title>Phylogenomic reconstructions and comparative analyses of Kickxellomycotina fungi.</title>
        <authorList>
            <person name="Reynolds N.K."/>
            <person name="Stajich J.E."/>
            <person name="Barry K."/>
            <person name="Grigoriev I.V."/>
            <person name="Crous P."/>
            <person name="Smith M.E."/>
        </authorList>
    </citation>
    <scope>NUCLEOTIDE SEQUENCE</scope>
    <source>
        <strain evidence="2">BCRC 34381</strain>
    </source>
</reference>
<dbReference type="Proteomes" id="UP001143981">
    <property type="component" value="Unassembled WGS sequence"/>
</dbReference>
<feature type="region of interest" description="Disordered" evidence="1">
    <location>
        <begin position="1"/>
        <end position="55"/>
    </location>
</feature>
<comment type="caution">
    <text evidence="2">The sequence shown here is derived from an EMBL/GenBank/DDBJ whole genome shotgun (WGS) entry which is preliminary data.</text>
</comment>
<feature type="non-terminal residue" evidence="2">
    <location>
        <position position="1"/>
    </location>
</feature>
<dbReference type="OrthoDB" id="18982at2759"/>
<gene>
    <name evidence="2" type="ORF">LPJ61_005866</name>
</gene>
<dbReference type="AlphaFoldDB" id="A0A9W7XXX0"/>
<accession>A0A9W7XXX0</accession>
<feature type="non-terminal residue" evidence="2">
    <location>
        <position position="623"/>
    </location>
</feature>
<name>A0A9W7XXX0_9FUNG</name>